<gene>
    <name evidence="3" type="ORF">ACFSKO_07095</name>
</gene>
<keyword evidence="4" id="KW-1185">Reference proteome</keyword>
<proteinExistence type="predicted"/>
<dbReference type="GO" id="GO:0016740">
    <property type="term" value="F:transferase activity"/>
    <property type="evidence" value="ECO:0007669"/>
    <property type="project" value="UniProtKB-KW"/>
</dbReference>
<sequence length="211" mass="23451">MTMPSPIPNIEIILLAAGLSKRMGERNKLLMPFRGQPLVRFVASQLIKSNIGPVTVITGHDANLVKQTLDGLNLNFIFNQHYSSGQMSSVQCGVQKIKPSTQGIMIALADMPDLTSGDYQRILEGFTHNNCEKIVVPYFSGKRGNPILIPKRLTDEIINGSLQAGCRRLIENRPQDVHRLDVTCASHTTDIDTPNDYSYWLKQFIVLPACC</sequence>
<dbReference type="Gene3D" id="3.90.550.10">
    <property type="entry name" value="Spore Coat Polysaccharide Biosynthesis Protein SpsA, Chain A"/>
    <property type="match status" value="1"/>
</dbReference>
<evidence type="ECO:0000313" key="3">
    <source>
        <dbReference type="EMBL" id="MFD2205368.1"/>
    </source>
</evidence>
<dbReference type="SUPFAM" id="SSF53448">
    <property type="entry name" value="Nucleotide-diphospho-sugar transferases"/>
    <property type="match status" value="1"/>
</dbReference>
<name>A0ABW5BKF9_9PROT</name>
<organism evidence="3 4">
    <name type="scientific">Kiloniella antarctica</name>
    <dbReference type="NCBI Taxonomy" id="1550907"/>
    <lineage>
        <taxon>Bacteria</taxon>
        <taxon>Pseudomonadati</taxon>
        <taxon>Pseudomonadota</taxon>
        <taxon>Alphaproteobacteria</taxon>
        <taxon>Rhodospirillales</taxon>
        <taxon>Kiloniellaceae</taxon>
        <taxon>Kiloniella</taxon>
    </lineage>
</organism>
<evidence type="ECO:0000256" key="1">
    <source>
        <dbReference type="ARBA" id="ARBA00022842"/>
    </source>
</evidence>
<dbReference type="PANTHER" id="PTHR43777">
    <property type="entry name" value="MOLYBDENUM COFACTOR CYTIDYLYLTRANSFERASE"/>
    <property type="match status" value="1"/>
</dbReference>
<evidence type="ECO:0000313" key="4">
    <source>
        <dbReference type="Proteomes" id="UP001597294"/>
    </source>
</evidence>
<keyword evidence="3" id="KW-0808">Transferase</keyword>
<dbReference type="Pfam" id="PF12804">
    <property type="entry name" value="NTP_transf_3"/>
    <property type="match status" value="1"/>
</dbReference>
<evidence type="ECO:0000259" key="2">
    <source>
        <dbReference type="Pfam" id="PF12804"/>
    </source>
</evidence>
<dbReference type="InterPro" id="IPR025877">
    <property type="entry name" value="MobA-like_NTP_Trfase"/>
</dbReference>
<reference evidence="4" key="1">
    <citation type="journal article" date="2019" name="Int. J. Syst. Evol. Microbiol.">
        <title>The Global Catalogue of Microorganisms (GCM) 10K type strain sequencing project: providing services to taxonomists for standard genome sequencing and annotation.</title>
        <authorList>
            <consortium name="The Broad Institute Genomics Platform"/>
            <consortium name="The Broad Institute Genome Sequencing Center for Infectious Disease"/>
            <person name="Wu L."/>
            <person name="Ma J."/>
        </authorList>
    </citation>
    <scope>NUCLEOTIDE SEQUENCE [LARGE SCALE GENOMIC DNA]</scope>
    <source>
        <strain evidence="4">CGMCC 4.7192</strain>
    </source>
</reference>
<dbReference type="RefSeq" id="WP_380249917.1">
    <property type="nucleotide sequence ID" value="NZ_JBHUII010000004.1"/>
</dbReference>
<dbReference type="PANTHER" id="PTHR43777:SF1">
    <property type="entry name" value="MOLYBDENUM COFACTOR CYTIDYLYLTRANSFERASE"/>
    <property type="match status" value="1"/>
</dbReference>
<dbReference type="InterPro" id="IPR029044">
    <property type="entry name" value="Nucleotide-diphossugar_trans"/>
</dbReference>
<dbReference type="CDD" id="cd04182">
    <property type="entry name" value="GT_2_like_f"/>
    <property type="match status" value="1"/>
</dbReference>
<dbReference type="Proteomes" id="UP001597294">
    <property type="component" value="Unassembled WGS sequence"/>
</dbReference>
<comment type="caution">
    <text evidence="3">The sequence shown here is derived from an EMBL/GenBank/DDBJ whole genome shotgun (WGS) entry which is preliminary data.</text>
</comment>
<keyword evidence="1" id="KW-0460">Magnesium</keyword>
<protein>
    <submittedName>
        <fullName evidence="3">NTP transferase domain-containing protein</fullName>
    </submittedName>
</protein>
<feature type="domain" description="MobA-like NTP transferase" evidence="2">
    <location>
        <begin position="13"/>
        <end position="173"/>
    </location>
</feature>
<dbReference type="EMBL" id="JBHUII010000004">
    <property type="protein sequence ID" value="MFD2205368.1"/>
    <property type="molecule type" value="Genomic_DNA"/>
</dbReference>
<accession>A0ABW5BKF9</accession>